<evidence type="ECO:0000256" key="2">
    <source>
        <dbReference type="PROSITE-ProRule" id="PRU00047"/>
    </source>
</evidence>
<dbReference type="GO" id="GO:0004190">
    <property type="term" value="F:aspartic-type endopeptidase activity"/>
    <property type="evidence" value="ECO:0007669"/>
    <property type="project" value="InterPro"/>
</dbReference>
<dbReference type="GO" id="GO:0006508">
    <property type="term" value="P:proteolysis"/>
    <property type="evidence" value="ECO:0007669"/>
    <property type="project" value="InterPro"/>
</dbReference>
<sequence>KAADKDEGPIKCFNCGELGHVRRDCPTVKHAEEKPEVKVVGVEDVQSPVYESTFQMRTVINKGETLEDGPLLTMPLLLINGKNDFKVKGLVDTGSNISMVSKDLVNSLKLKVKEMDEIQLDVAAGIHLAVRESTRVRLKFPNGRIIRRTLLVCNNKRYELIIGTDILRAVRARIDFGVDNDKGYERKYARGFYCKRADGVSKVSMRCAYVNGRQFKKDKILKETGIDFDVMEKSKGDGNCEKDESFSSEVESGSCDNNYVKLKEDEEVRLTDSEVPNINIKKTAHHPKFFKNKEVKKFNDCEVMVSHMDKNRRKIGYVKDVMFLDKERRRKPKGVVVKFVKDCDLIVKLTPRISKLKKLEERNYLKDKHVRKVDEISDQKFTRGGYVRSYEVLVYQRMSPGRARNQQGVDRYDVYKVVNALEDCVKVLSDKRKGNSSRQIILTLSRPDDAYMRHKQKC</sequence>
<dbReference type="InterPro" id="IPR036875">
    <property type="entry name" value="Znf_CCHC_sf"/>
</dbReference>
<dbReference type="CDD" id="cd00303">
    <property type="entry name" value="retropepsin_like"/>
    <property type="match status" value="1"/>
</dbReference>
<keyword evidence="2" id="KW-0863">Zinc-finger</keyword>
<evidence type="ECO:0000313" key="5">
    <source>
        <dbReference type="Proteomes" id="UP000046392"/>
    </source>
</evidence>
<dbReference type="GO" id="GO:0008270">
    <property type="term" value="F:zinc ion binding"/>
    <property type="evidence" value="ECO:0007669"/>
    <property type="project" value="UniProtKB-KW"/>
</dbReference>
<feature type="domain" description="CCHC-type" evidence="3">
    <location>
        <begin position="11"/>
        <end position="26"/>
    </location>
</feature>
<dbReference type="GO" id="GO:0003676">
    <property type="term" value="F:nucleic acid binding"/>
    <property type="evidence" value="ECO:0007669"/>
    <property type="project" value="InterPro"/>
</dbReference>
<dbReference type="PROSITE" id="PS50175">
    <property type="entry name" value="ASP_PROT_RETROV"/>
    <property type="match status" value="1"/>
</dbReference>
<keyword evidence="2" id="KW-0862">Zinc</keyword>
<dbReference type="SMART" id="SM00343">
    <property type="entry name" value="ZnF_C2HC"/>
    <property type="match status" value="1"/>
</dbReference>
<dbReference type="InterPro" id="IPR021109">
    <property type="entry name" value="Peptidase_aspartic_dom_sf"/>
</dbReference>
<dbReference type="InterPro" id="IPR001878">
    <property type="entry name" value="Znf_CCHC"/>
</dbReference>
<dbReference type="Proteomes" id="UP000046392">
    <property type="component" value="Unplaced"/>
</dbReference>
<dbReference type="InterPro" id="IPR024650">
    <property type="entry name" value="Peptidase_A2B"/>
</dbReference>
<dbReference type="AlphaFoldDB" id="A0A0N5CDU3"/>
<accession>A0A0N5CDU3</accession>
<dbReference type="SUPFAM" id="SSF57756">
    <property type="entry name" value="Retrovirus zinc finger-like domains"/>
    <property type="match status" value="1"/>
</dbReference>
<evidence type="ECO:0000259" key="4">
    <source>
        <dbReference type="PROSITE" id="PS50175"/>
    </source>
</evidence>
<dbReference type="Pfam" id="PF00098">
    <property type="entry name" value="zf-CCHC"/>
    <property type="match status" value="1"/>
</dbReference>
<reference evidence="6" key="1">
    <citation type="submission" date="2017-02" db="UniProtKB">
        <authorList>
            <consortium name="WormBaseParasite"/>
        </authorList>
    </citation>
    <scope>IDENTIFICATION</scope>
</reference>
<evidence type="ECO:0000259" key="3">
    <source>
        <dbReference type="PROSITE" id="PS50158"/>
    </source>
</evidence>
<dbReference type="SUPFAM" id="SSF50630">
    <property type="entry name" value="Acid proteases"/>
    <property type="match status" value="1"/>
</dbReference>
<feature type="domain" description="Peptidase A2" evidence="4">
    <location>
        <begin position="87"/>
        <end position="166"/>
    </location>
</feature>
<dbReference type="Gene3D" id="4.10.60.10">
    <property type="entry name" value="Zinc finger, CCHC-type"/>
    <property type="match status" value="1"/>
</dbReference>
<dbReference type="GO" id="GO:0019899">
    <property type="term" value="F:enzyme binding"/>
    <property type="evidence" value="ECO:0007669"/>
    <property type="project" value="UniProtKB-ARBA"/>
</dbReference>
<protein>
    <submittedName>
        <fullName evidence="6">CCHC-type domain-containing protein</fullName>
    </submittedName>
</protein>
<dbReference type="Gene3D" id="2.40.70.10">
    <property type="entry name" value="Acid Proteases"/>
    <property type="match status" value="1"/>
</dbReference>
<dbReference type="InterPro" id="IPR001995">
    <property type="entry name" value="Peptidase_A2_cat"/>
</dbReference>
<dbReference type="PANTHER" id="PTHR46888">
    <property type="entry name" value="ZINC KNUCKLE DOMAINCONTAINING PROTEIN-RELATED"/>
    <property type="match status" value="1"/>
</dbReference>
<keyword evidence="2" id="KW-0479">Metal-binding</keyword>
<evidence type="ECO:0000313" key="6">
    <source>
        <dbReference type="WBParaSite" id="SPAL_0001603700.1"/>
    </source>
</evidence>
<dbReference type="PANTHER" id="PTHR46888:SF1">
    <property type="entry name" value="RIBONUCLEASE H"/>
    <property type="match status" value="1"/>
</dbReference>
<dbReference type="PROSITE" id="PS50158">
    <property type="entry name" value="ZF_CCHC"/>
    <property type="match status" value="1"/>
</dbReference>
<proteinExistence type="predicted"/>
<keyword evidence="5" id="KW-1185">Reference proteome</keyword>
<name>A0A0N5CDU3_STREA</name>
<dbReference type="Pfam" id="PF12384">
    <property type="entry name" value="Peptidase_A2B"/>
    <property type="match status" value="1"/>
</dbReference>
<keyword evidence="1" id="KW-0378">Hydrolase</keyword>
<organism evidence="5 6">
    <name type="scientific">Strongyloides papillosus</name>
    <name type="common">Intestinal threadworm</name>
    <dbReference type="NCBI Taxonomy" id="174720"/>
    <lineage>
        <taxon>Eukaryota</taxon>
        <taxon>Metazoa</taxon>
        <taxon>Ecdysozoa</taxon>
        <taxon>Nematoda</taxon>
        <taxon>Chromadorea</taxon>
        <taxon>Rhabditida</taxon>
        <taxon>Tylenchina</taxon>
        <taxon>Panagrolaimomorpha</taxon>
        <taxon>Strongyloidoidea</taxon>
        <taxon>Strongyloididae</taxon>
        <taxon>Strongyloides</taxon>
    </lineage>
</organism>
<dbReference type="WBParaSite" id="SPAL_0001603700.1">
    <property type="protein sequence ID" value="SPAL_0001603700.1"/>
    <property type="gene ID" value="SPAL_0001603700"/>
</dbReference>
<evidence type="ECO:0000256" key="1">
    <source>
        <dbReference type="ARBA" id="ARBA00022801"/>
    </source>
</evidence>